<dbReference type="InParanoid" id="L5JPW1"/>
<evidence type="ECO:0000256" key="2">
    <source>
        <dbReference type="ARBA" id="ARBA00022540"/>
    </source>
</evidence>
<dbReference type="AlphaFoldDB" id="L5JPW1"/>
<dbReference type="GO" id="GO:0031369">
    <property type="term" value="F:translation initiation factor binding"/>
    <property type="evidence" value="ECO:0007669"/>
    <property type="project" value="InterPro"/>
</dbReference>
<dbReference type="Pfam" id="PF05470">
    <property type="entry name" value="eIF-3c_N"/>
    <property type="match status" value="1"/>
</dbReference>
<evidence type="ECO:0000313" key="5">
    <source>
        <dbReference type="EMBL" id="ELK01375.1"/>
    </source>
</evidence>
<reference evidence="6" key="1">
    <citation type="journal article" date="2013" name="Science">
        <title>Comparative analysis of bat genomes provides insight into the evolution of flight and immunity.</title>
        <authorList>
            <person name="Zhang G."/>
            <person name="Cowled C."/>
            <person name="Shi Z."/>
            <person name="Huang Z."/>
            <person name="Bishop-Lilly K.A."/>
            <person name="Fang X."/>
            <person name="Wynne J.W."/>
            <person name="Xiong Z."/>
            <person name="Baker M.L."/>
            <person name="Zhao W."/>
            <person name="Tachedjian M."/>
            <person name="Zhu Y."/>
            <person name="Zhou P."/>
            <person name="Jiang X."/>
            <person name="Ng J."/>
            <person name="Yang L."/>
            <person name="Wu L."/>
            <person name="Xiao J."/>
            <person name="Feng Y."/>
            <person name="Chen Y."/>
            <person name="Sun X."/>
            <person name="Zhang Y."/>
            <person name="Marsh G.A."/>
            <person name="Crameri G."/>
            <person name="Broder C.C."/>
            <person name="Frey K.G."/>
            <person name="Wang L.F."/>
            <person name="Wang J."/>
        </authorList>
    </citation>
    <scope>NUCLEOTIDE SEQUENCE [LARGE SCALE GENOMIC DNA]</scope>
</reference>
<keyword evidence="3" id="KW-0648">Protein biosynthesis</keyword>
<dbReference type="PANTHER" id="PTHR13937">
    <property type="entry name" value="EUKARYOTIC TRANSLATION INITATION FACTOR 3, SUBUNIT 8 EIF3S8 -RELATED"/>
    <property type="match status" value="1"/>
</dbReference>
<organism evidence="5 6">
    <name type="scientific">Pteropus alecto</name>
    <name type="common">Black flying fox</name>
    <dbReference type="NCBI Taxonomy" id="9402"/>
    <lineage>
        <taxon>Eukaryota</taxon>
        <taxon>Metazoa</taxon>
        <taxon>Chordata</taxon>
        <taxon>Craniata</taxon>
        <taxon>Vertebrata</taxon>
        <taxon>Euteleostomi</taxon>
        <taxon>Mammalia</taxon>
        <taxon>Eutheria</taxon>
        <taxon>Laurasiatheria</taxon>
        <taxon>Chiroptera</taxon>
        <taxon>Yinpterochiroptera</taxon>
        <taxon>Pteropodoidea</taxon>
        <taxon>Pteropodidae</taxon>
        <taxon>Pteropodinae</taxon>
        <taxon>Pteropus</taxon>
    </lineage>
</organism>
<dbReference type="PANTHER" id="PTHR13937:SF0">
    <property type="entry name" value="EUKARYOTIC TRANSLATION INITIATION FACTOR 3 SUBUNIT C-RELATED"/>
    <property type="match status" value="1"/>
</dbReference>
<keyword evidence="1" id="KW-0963">Cytoplasm</keyword>
<dbReference type="Proteomes" id="UP000010552">
    <property type="component" value="Unassembled WGS sequence"/>
</dbReference>
<gene>
    <name evidence="5" type="ORF">PAL_GLEAN10000111</name>
</gene>
<sequence length="262" mass="30087">MSPPYWSEGAVLHDRMRLSDLSLMPHPVLYLSSAAQIELLQLLVQIASENNLGEGVIVKIKFNIIASLYDYNPNLATYMKPEMWQKCLDCINELMDILFANPNIFVGENILEESENLHNVDQPLRVRGCILTLVERMDEEFTKIMQNTDPHSQEYVEHLKDEAQVCAIIDRVQRYLEEKGTTEEICRIYLRRILHTYYKFDYKAHQRQLTLPEGSSKVCAWPSVTGKGMCHSVLHVCQDLIASLPFPGDFLRWNKEGNGGLG</sequence>
<keyword evidence="2 5" id="KW-0396">Initiation factor</keyword>
<dbReference type="STRING" id="9402.L5JPW1"/>
<dbReference type="EMBL" id="KB095406">
    <property type="protein sequence ID" value="ELK01375.1"/>
    <property type="molecule type" value="Genomic_DNA"/>
</dbReference>
<evidence type="ECO:0000259" key="4">
    <source>
        <dbReference type="Pfam" id="PF05470"/>
    </source>
</evidence>
<feature type="domain" description="Eukaryotic translation initiation factor 3 subunit C N-terminal" evidence="4">
    <location>
        <begin position="33"/>
        <end position="217"/>
    </location>
</feature>
<dbReference type="GO" id="GO:0003723">
    <property type="term" value="F:RNA binding"/>
    <property type="evidence" value="ECO:0007669"/>
    <property type="project" value="InterPro"/>
</dbReference>
<dbReference type="GO" id="GO:0003743">
    <property type="term" value="F:translation initiation factor activity"/>
    <property type="evidence" value="ECO:0007669"/>
    <property type="project" value="UniProtKB-KW"/>
</dbReference>
<evidence type="ECO:0000313" key="6">
    <source>
        <dbReference type="Proteomes" id="UP000010552"/>
    </source>
</evidence>
<dbReference type="InterPro" id="IPR027516">
    <property type="entry name" value="EIF3C"/>
</dbReference>
<evidence type="ECO:0000256" key="3">
    <source>
        <dbReference type="ARBA" id="ARBA00022917"/>
    </source>
</evidence>
<accession>L5JPW1</accession>
<proteinExistence type="predicted"/>
<dbReference type="GO" id="GO:0005852">
    <property type="term" value="C:eukaryotic translation initiation factor 3 complex"/>
    <property type="evidence" value="ECO:0007669"/>
    <property type="project" value="InterPro"/>
</dbReference>
<evidence type="ECO:0000256" key="1">
    <source>
        <dbReference type="ARBA" id="ARBA00022490"/>
    </source>
</evidence>
<dbReference type="InterPro" id="IPR008905">
    <property type="entry name" value="EIF3C_N_dom"/>
</dbReference>
<protein>
    <submittedName>
        <fullName evidence="5">Eukaryotic translation initiation factor 3 subunit C</fullName>
    </submittedName>
</protein>
<keyword evidence="6" id="KW-1185">Reference proteome</keyword>
<name>L5JPW1_PTEAL</name>
<dbReference type="eggNOG" id="KOG1076">
    <property type="taxonomic scope" value="Eukaryota"/>
</dbReference>